<reference evidence="2 3" key="1">
    <citation type="submission" date="2020-08" db="EMBL/GenBank/DDBJ databases">
        <title>Genomic Encyclopedia of Type Strains, Phase IV (KMG-V): Genome sequencing to study the core and pangenomes of soil and plant-associated prokaryotes.</title>
        <authorList>
            <person name="Whitman W."/>
        </authorList>
    </citation>
    <scope>NUCLEOTIDE SEQUENCE [LARGE SCALE GENOMIC DNA]</scope>
    <source>
        <strain evidence="2 3">M2T3</strain>
    </source>
</reference>
<dbReference type="EMBL" id="JACHCC010000013">
    <property type="protein sequence ID" value="MBB6502263.1"/>
    <property type="molecule type" value="Genomic_DNA"/>
</dbReference>
<name>A0A7X0MMA5_9SPHI</name>
<sequence>MKKKLLISALIILGHYSYAQPNRILPEGDVGIGTTLPAAKLDVSVSSSTLTNNIKFGDSSPAYLVSGTTGVYISNNMGKPLFMIQHTGNAGLGTISPLGTLHINGSQVLESPNAPAQLVISNSTDITNNLMLGYDNTVDAGIISAAKHDVGWRNLVLNPYAGNVGIGITNPKERLEVNGTIHSRAVRVDLNGWADYVLKPDYRLPTLSEVKAFIDQNQHLPDIPSEKEVIRDGLNLGEMNKLLTKKIEELTLYLIVKEQQISELNQKQQAQTEINLKLQKQLNSIQDQLNSNPKKQD</sequence>
<evidence type="ECO:0008006" key="4">
    <source>
        <dbReference type="Google" id="ProtNLM"/>
    </source>
</evidence>
<dbReference type="RefSeq" id="WP_184628525.1">
    <property type="nucleotide sequence ID" value="NZ_JACHCC010000013.1"/>
</dbReference>
<protein>
    <recommendedName>
        <fullName evidence="4">BZIP transcription factor</fullName>
    </recommendedName>
</protein>
<keyword evidence="1" id="KW-0732">Signal</keyword>
<evidence type="ECO:0000313" key="3">
    <source>
        <dbReference type="Proteomes" id="UP000521017"/>
    </source>
</evidence>
<feature type="signal peptide" evidence="1">
    <location>
        <begin position="1"/>
        <end position="19"/>
    </location>
</feature>
<comment type="caution">
    <text evidence="2">The sequence shown here is derived from an EMBL/GenBank/DDBJ whole genome shotgun (WGS) entry which is preliminary data.</text>
</comment>
<dbReference type="AlphaFoldDB" id="A0A7X0MMA5"/>
<gene>
    <name evidence="2" type="ORF">HDF25_004442</name>
</gene>
<feature type="chain" id="PRO_5031273179" description="BZIP transcription factor" evidence="1">
    <location>
        <begin position="20"/>
        <end position="297"/>
    </location>
</feature>
<dbReference type="Proteomes" id="UP000521017">
    <property type="component" value="Unassembled WGS sequence"/>
</dbReference>
<evidence type="ECO:0000313" key="2">
    <source>
        <dbReference type="EMBL" id="MBB6502263.1"/>
    </source>
</evidence>
<accession>A0A7X0MMA5</accession>
<proteinExistence type="predicted"/>
<organism evidence="2 3">
    <name type="scientific">Pedobacter cryoconitis</name>
    <dbReference type="NCBI Taxonomy" id="188932"/>
    <lineage>
        <taxon>Bacteria</taxon>
        <taxon>Pseudomonadati</taxon>
        <taxon>Bacteroidota</taxon>
        <taxon>Sphingobacteriia</taxon>
        <taxon>Sphingobacteriales</taxon>
        <taxon>Sphingobacteriaceae</taxon>
        <taxon>Pedobacter</taxon>
    </lineage>
</organism>
<evidence type="ECO:0000256" key="1">
    <source>
        <dbReference type="SAM" id="SignalP"/>
    </source>
</evidence>